<gene>
    <name evidence="2" type="ORF">CHYS00102_LOCUS23318</name>
</gene>
<sequence>MSSPTIAFAKRPEVTVSTMGKVHNPSGSGVAATSSVVKAKLHQQHQNGTIAPPSSPALVVHPAANGKHVDSLDTRVKEEGSSRRNIVRKKSADVRFDKNKKQGGAG</sequence>
<feature type="compositionally biased region" description="Basic and acidic residues" evidence="1">
    <location>
        <begin position="90"/>
        <end position="100"/>
    </location>
</feature>
<reference evidence="2" key="1">
    <citation type="submission" date="2021-01" db="EMBL/GenBank/DDBJ databases">
        <authorList>
            <person name="Corre E."/>
            <person name="Pelletier E."/>
            <person name="Niang G."/>
            <person name="Scheremetjew M."/>
            <person name="Finn R."/>
            <person name="Kale V."/>
            <person name="Holt S."/>
            <person name="Cochrane G."/>
            <person name="Meng A."/>
            <person name="Brown T."/>
            <person name="Cohen L."/>
        </authorList>
    </citation>
    <scope>NUCLEOTIDE SEQUENCE</scope>
    <source>
        <strain evidence="2">308</strain>
    </source>
</reference>
<dbReference type="AlphaFoldDB" id="A0A7S1BTS4"/>
<proteinExistence type="predicted"/>
<protein>
    <submittedName>
        <fullName evidence="2">Uncharacterized protein</fullName>
    </submittedName>
</protein>
<feature type="region of interest" description="Disordered" evidence="1">
    <location>
        <begin position="76"/>
        <end position="106"/>
    </location>
</feature>
<evidence type="ECO:0000256" key="1">
    <source>
        <dbReference type="SAM" id="MobiDB-lite"/>
    </source>
</evidence>
<organism evidence="2">
    <name type="scientific">Corethron hystrix</name>
    <dbReference type="NCBI Taxonomy" id="216773"/>
    <lineage>
        <taxon>Eukaryota</taxon>
        <taxon>Sar</taxon>
        <taxon>Stramenopiles</taxon>
        <taxon>Ochrophyta</taxon>
        <taxon>Bacillariophyta</taxon>
        <taxon>Coscinodiscophyceae</taxon>
        <taxon>Corethrophycidae</taxon>
        <taxon>Corethrales</taxon>
        <taxon>Corethraceae</taxon>
        <taxon>Corethron</taxon>
    </lineage>
</organism>
<dbReference type="EMBL" id="HBFR01032130">
    <property type="protein sequence ID" value="CAD8896104.1"/>
    <property type="molecule type" value="Transcribed_RNA"/>
</dbReference>
<evidence type="ECO:0000313" key="2">
    <source>
        <dbReference type="EMBL" id="CAD8896104.1"/>
    </source>
</evidence>
<accession>A0A7S1BTS4</accession>
<name>A0A7S1BTS4_9STRA</name>